<dbReference type="Pfam" id="PF03466">
    <property type="entry name" value="LysR_substrate"/>
    <property type="match status" value="1"/>
</dbReference>
<dbReference type="InterPro" id="IPR000847">
    <property type="entry name" value="LysR_HTH_N"/>
</dbReference>
<keyword evidence="8" id="KW-1185">Reference proteome</keyword>
<evidence type="ECO:0000313" key="7">
    <source>
        <dbReference type="EMBL" id="GBQ83415.1"/>
    </source>
</evidence>
<dbReference type="SUPFAM" id="SSF46785">
    <property type="entry name" value="Winged helix' DNA-binding domain"/>
    <property type="match status" value="1"/>
</dbReference>
<dbReference type="InterPro" id="IPR036388">
    <property type="entry name" value="WH-like_DNA-bd_sf"/>
</dbReference>
<evidence type="ECO:0000259" key="6">
    <source>
        <dbReference type="PROSITE" id="PS50931"/>
    </source>
</evidence>
<evidence type="ECO:0000256" key="4">
    <source>
        <dbReference type="ARBA" id="ARBA00023163"/>
    </source>
</evidence>
<dbReference type="PROSITE" id="PS50931">
    <property type="entry name" value="HTH_LYSR"/>
    <property type="match status" value="1"/>
</dbReference>
<gene>
    <name evidence="7" type="ORF">AA0535_0243</name>
</gene>
<evidence type="ECO:0000256" key="3">
    <source>
        <dbReference type="ARBA" id="ARBA00023125"/>
    </source>
</evidence>
<name>A0ABQ0PWJ7_9PROT</name>
<dbReference type="PANTHER" id="PTHR30419">
    <property type="entry name" value="HTH-TYPE TRANSCRIPTIONAL REGULATOR YBHD"/>
    <property type="match status" value="1"/>
</dbReference>
<keyword evidence="3" id="KW-0238">DNA-binding</keyword>
<comment type="caution">
    <text evidence="7">The sequence shown here is derived from an EMBL/GenBank/DDBJ whole genome shotgun (WGS) entry which is preliminary data.</text>
</comment>
<dbReference type="InterPro" id="IPR005119">
    <property type="entry name" value="LysR_subst-bd"/>
</dbReference>
<organism evidence="7 8">
    <name type="scientific">Asaia krungthepensis NRIC 0535</name>
    <dbReference type="NCBI Taxonomy" id="1307925"/>
    <lineage>
        <taxon>Bacteria</taxon>
        <taxon>Pseudomonadati</taxon>
        <taxon>Pseudomonadota</taxon>
        <taxon>Alphaproteobacteria</taxon>
        <taxon>Acetobacterales</taxon>
        <taxon>Acetobacteraceae</taxon>
        <taxon>Asaia</taxon>
    </lineage>
</organism>
<protein>
    <submittedName>
        <fullName evidence="7">LysR family transcriptional regulator</fullName>
    </submittedName>
</protein>
<dbReference type="InterPro" id="IPR036390">
    <property type="entry name" value="WH_DNA-bd_sf"/>
</dbReference>
<feature type="region of interest" description="Disordered" evidence="5">
    <location>
        <begin position="314"/>
        <end position="335"/>
    </location>
</feature>
<dbReference type="Gene3D" id="1.10.10.10">
    <property type="entry name" value="Winged helix-like DNA-binding domain superfamily/Winged helix DNA-binding domain"/>
    <property type="match status" value="1"/>
</dbReference>
<dbReference type="Gene3D" id="3.40.190.290">
    <property type="match status" value="1"/>
</dbReference>
<evidence type="ECO:0000256" key="5">
    <source>
        <dbReference type="SAM" id="MobiDB-lite"/>
    </source>
</evidence>
<reference evidence="7" key="1">
    <citation type="submission" date="2013-04" db="EMBL/GenBank/DDBJ databases">
        <title>The genome sequencing project of 58 acetic acid bacteria.</title>
        <authorList>
            <person name="Okamoto-Kainuma A."/>
            <person name="Ishikawa M."/>
            <person name="Umino S."/>
            <person name="Koizumi Y."/>
            <person name="Shiwa Y."/>
            <person name="Yoshikawa H."/>
            <person name="Matsutani M."/>
            <person name="Matsushita K."/>
        </authorList>
    </citation>
    <scope>NUCLEOTIDE SEQUENCE</scope>
    <source>
        <strain evidence="7">NRIC 0535</strain>
    </source>
</reference>
<proteinExistence type="inferred from homology"/>
<feature type="domain" description="HTH lysR-type" evidence="6">
    <location>
        <begin position="24"/>
        <end position="76"/>
    </location>
</feature>
<evidence type="ECO:0000256" key="2">
    <source>
        <dbReference type="ARBA" id="ARBA00023015"/>
    </source>
</evidence>
<evidence type="ECO:0000313" key="8">
    <source>
        <dbReference type="Proteomes" id="UP001062776"/>
    </source>
</evidence>
<dbReference type="PANTHER" id="PTHR30419:SF8">
    <property type="entry name" value="NITROGEN ASSIMILATION TRANSCRIPTIONAL ACTIVATOR-RELATED"/>
    <property type="match status" value="1"/>
</dbReference>
<dbReference type="EMBL" id="BAPV01000002">
    <property type="protein sequence ID" value="GBQ83415.1"/>
    <property type="molecule type" value="Genomic_DNA"/>
</dbReference>
<accession>A0ABQ0PWJ7</accession>
<evidence type="ECO:0000256" key="1">
    <source>
        <dbReference type="ARBA" id="ARBA00009437"/>
    </source>
</evidence>
<dbReference type="InterPro" id="IPR050950">
    <property type="entry name" value="HTH-type_LysR_regulators"/>
</dbReference>
<sequence length="335" mass="36216">MPFEKTERPEGCEDALMPVFSRFLTYFSAVARHGSIRRAAETLGISASSIDRQILLGEERLGVALFERLPTGLRMTAAGELLLAQSVQWHRDLESYRGHVDDLKGMKRGHVTLLIPEALARGFVPRILAGIRRSHPGITLSVKVLGNHEIGPALIEGRGDLAFMFDAVASSRLTLRGHMDFPLGIVTVPGHPLTRETHARFSDCASWPLIMPAAPLALAEKLDWLAAETGVRITPVCESDDIETLKSLVRHGVGISVMSYVDVIEEVESGALAFIGLAHPKLRPFSLSFCVDQARSLPVAVRLVAAALDKAISDKQGLAPPPDPEPAAREAPPGA</sequence>
<dbReference type="SUPFAM" id="SSF53850">
    <property type="entry name" value="Periplasmic binding protein-like II"/>
    <property type="match status" value="1"/>
</dbReference>
<dbReference type="Pfam" id="PF00126">
    <property type="entry name" value="HTH_1"/>
    <property type="match status" value="1"/>
</dbReference>
<keyword evidence="4" id="KW-0804">Transcription</keyword>
<dbReference type="Proteomes" id="UP001062776">
    <property type="component" value="Unassembled WGS sequence"/>
</dbReference>
<comment type="similarity">
    <text evidence="1">Belongs to the LysR transcriptional regulatory family.</text>
</comment>
<keyword evidence="2" id="KW-0805">Transcription regulation</keyword>